<sequence>MRLLESSRRLVRRGDRPMANEKVECPDCGGTGLDWDTNEDKKLDCPTCEGGGEIKVEITEGGVDKASLQLPED</sequence>
<dbReference type="InterPro" id="IPR036410">
    <property type="entry name" value="HSP_DnaJ_Cys-rich_dom_sf"/>
</dbReference>
<evidence type="ECO:0000313" key="1">
    <source>
        <dbReference type="EMBL" id="KKN58730.1"/>
    </source>
</evidence>
<dbReference type="AlphaFoldDB" id="A0A0F9RQH5"/>
<dbReference type="Gene3D" id="6.20.20.10">
    <property type="match status" value="1"/>
</dbReference>
<reference evidence="1" key="1">
    <citation type="journal article" date="2015" name="Nature">
        <title>Complex archaea that bridge the gap between prokaryotes and eukaryotes.</title>
        <authorList>
            <person name="Spang A."/>
            <person name="Saw J.H."/>
            <person name="Jorgensen S.L."/>
            <person name="Zaremba-Niedzwiedzka K."/>
            <person name="Martijn J."/>
            <person name="Lind A.E."/>
            <person name="van Eijk R."/>
            <person name="Schleper C."/>
            <person name="Guy L."/>
            <person name="Ettema T.J."/>
        </authorList>
    </citation>
    <scope>NUCLEOTIDE SEQUENCE</scope>
</reference>
<name>A0A0F9RQH5_9ZZZZ</name>
<protein>
    <submittedName>
        <fullName evidence="1">Uncharacterized protein</fullName>
    </submittedName>
</protein>
<gene>
    <name evidence="1" type="ORF">LCGC14_0549080</name>
</gene>
<dbReference type="SUPFAM" id="SSF57938">
    <property type="entry name" value="DnaJ/Hsp40 cysteine-rich domain"/>
    <property type="match status" value="1"/>
</dbReference>
<dbReference type="EMBL" id="LAZR01000749">
    <property type="protein sequence ID" value="KKN58730.1"/>
    <property type="molecule type" value="Genomic_DNA"/>
</dbReference>
<comment type="caution">
    <text evidence="1">The sequence shown here is derived from an EMBL/GenBank/DDBJ whole genome shotgun (WGS) entry which is preliminary data.</text>
</comment>
<organism evidence="1">
    <name type="scientific">marine sediment metagenome</name>
    <dbReference type="NCBI Taxonomy" id="412755"/>
    <lineage>
        <taxon>unclassified sequences</taxon>
        <taxon>metagenomes</taxon>
        <taxon>ecological metagenomes</taxon>
    </lineage>
</organism>
<proteinExistence type="predicted"/>
<accession>A0A0F9RQH5</accession>